<dbReference type="InterPro" id="IPR032675">
    <property type="entry name" value="LRR_dom_sf"/>
</dbReference>
<dbReference type="GO" id="GO:0031267">
    <property type="term" value="F:small GTPase binding"/>
    <property type="evidence" value="ECO:0007669"/>
    <property type="project" value="TreeGrafter"/>
</dbReference>
<dbReference type="PANTHER" id="PTHR24113">
    <property type="entry name" value="RAN GTPASE-ACTIVATING PROTEIN 1"/>
    <property type="match status" value="1"/>
</dbReference>
<evidence type="ECO:0000256" key="1">
    <source>
        <dbReference type="ARBA" id="ARBA00022468"/>
    </source>
</evidence>
<gene>
    <name evidence="5" type="ORF">PDEL0327_LOCUS324</name>
</gene>
<dbReference type="SUPFAM" id="SSF52047">
    <property type="entry name" value="RNI-like"/>
    <property type="match status" value="1"/>
</dbReference>
<keyword evidence="2" id="KW-0433">Leucine-rich repeat</keyword>
<evidence type="ECO:0000256" key="2">
    <source>
        <dbReference type="ARBA" id="ARBA00022614"/>
    </source>
</evidence>
<proteinExistence type="predicted"/>
<organism evidence="5">
    <name type="scientific">Pseudo-nitzschia delicatissima</name>
    <dbReference type="NCBI Taxonomy" id="44447"/>
    <lineage>
        <taxon>Eukaryota</taxon>
        <taxon>Sar</taxon>
        <taxon>Stramenopiles</taxon>
        <taxon>Ochrophyta</taxon>
        <taxon>Bacillariophyta</taxon>
        <taxon>Bacillariophyceae</taxon>
        <taxon>Bacillariophycidae</taxon>
        <taxon>Bacillariales</taxon>
        <taxon>Bacillariaceae</taxon>
        <taxon>Pseudo-nitzschia</taxon>
    </lineage>
</organism>
<dbReference type="GO" id="GO:0006913">
    <property type="term" value="P:nucleocytoplasmic transport"/>
    <property type="evidence" value="ECO:0007669"/>
    <property type="project" value="TreeGrafter"/>
</dbReference>
<dbReference type="AlphaFoldDB" id="A0A7S0XKR4"/>
<evidence type="ECO:0000256" key="3">
    <source>
        <dbReference type="ARBA" id="ARBA00022737"/>
    </source>
</evidence>
<evidence type="ECO:0000313" key="5">
    <source>
        <dbReference type="EMBL" id="CAD8728613.1"/>
    </source>
</evidence>
<dbReference type="GO" id="GO:0005096">
    <property type="term" value="F:GTPase activator activity"/>
    <property type="evidence" value="ECO:0007669"/>
    <property type="project" value="UniProtKB-KW"/>
</dbReference>
<dbReference type="Gene3D" id="3.80.10.10">
    <property type="entry name" value="Ribonuclease Inhibitor"/>
    <property type="match status" value="2"/>
</dbReference>
<dbReference type="PANTHER" id="PTHR24113:SF12">
    <property type="entry name" value="RAN GTPASE-ACTIVATING PROTEIN 1"/>
    <property type="match status" value="1"/>
</dbReference>
<accession>A0A7S0XKR4</accession>
<reference evidence="5" key="1">
    <citation type="submission" date="2021-01" db="EMBL/GenBank/DDBJ databases">
        <authorList>
            <person name="Corre E."/>
            <person name="Pelletier E."/>
            <person name="Niang G."/>
            <person name="Scheremetjew M."/>
            <person name="Finn R."/>
            <person name="Kale V."/>
            <person name="Holt S."/>
            <person name="Cochrane G."/>
            <person name="Meng A."/>
            <person name="Brown T."/>
            <person name="Cohen L."/>
        </authorList>
    </citation>
    <scope>NUCLEOTIDE SEQUENCE</scope>
    <source>
        <strain evidence="5">B596</strain>
    </source>
</reference>
<dbReference type="GO" id="GO:0005634">
    <property type="term" value="C:nucleus"/>
    <property type="evidence" value="ECO:0007669"/>
    <property type="project" value="TreeGrafter"/>
</dbReference>
<dbReference type="SMART" id="SM00368">
    <property type="entry name" value="LRR_RI"/>
    <property type="match status" value="3"/>
</dbReference>
<dbReference type="PROSITE" id="PS51450">
    <property type="entry name" value="LRR"/>
    <property type="match status" value="1"/>
</dbReference>
<keyword evidence="3" id="KW-0677">Repeat</keyword>
<dbReference type="GO" id="GO:0005829">
    <property type="term" value="C:cytosol"/>
    <property type="evidence" value="ECO:0007669"/>
    <property type="project" value="TreeGrafter"/>
</dbReference>
<protein>
    <submittedName>
        <fullName evidence="5">Uncharacterized protein</fullName>
    </submittedName>
</protein>
<feature type="compositionally biased region" description="Low complexity" evidence="4">
    <location>
        <begin position="36"/>
        <end position="49"/>
    </location>
</feature>
<evidence type="ECO:0000256" key="4">
    <source>
        <dbReference type="SAM" id="MobiDB-lite"/>
    </source>
</evidence>
<feature type="region of interest" description="Disordered" evidence="4">
    <location>
        <begin position="27"/>
        <end position="49"/>
    </location>
</feature>
<dbReference type="Pfam" id="PF13516">
    <property type="entry name" value="LRR_6"/>
    <property type="match status" value="2"/>
</dbReference>
<dbReference type="GO" id="GO:0048471">
    <property type="term" value="C:perinuclear region of cytoplasm"/>
    <property type="evidence" value="ECO:0007669"/>
    <property type="project" value="TreeGrafter"/>
</dbReference>
<dbReference type="InterPro" id="IPR027038">
    <property type="entry name" value="RanGap"/>
</dbReference>
<sequence>MRLFLHGRYDTRMLLDRIKKAQKKDADQTLLEAPLSPSSKVSSYSSSSPSRCYSNILLSNWNLDEMDSTVIDALETYLKIQHPNDENSQKQALIHHYQEDDNDQEEPCKEILKTGSFCSQLSLLSEVSHEETPYREVILHNCEGKESLEELIAMLMETNTSLTIRYDKQRKLPVPIARGLLKGAEQKHDSLCRLRSLTFKGTTLTPLTTNYLQMALPLLPNLQDLTLVGNFTLHEIDHQHSSIVGKDRSKMMHVVEALHQTLGNLPQLRNLDLQQCHLPDDFLAHLLEAVYPESIQSLKLNGNMAHEESQNVLYQILSHDRCKLEELDLSWQRLPHAQRNYSILDCGILASVLMEKNTSLETLNLSENRLLDEDVAHLANAFSKHPSLSRIRLQGCRISDRGMMAIAHEVPRWPEHLNHLHLDGNQRIKKGNMVRERIFRAVLKNVFLKELALPFELKSKSTEWALQLNKAGRRALRETNTNIEDCENPAIECTLTSAPSFDSQTGTNQLCDALWPLVLERADTVARQETNREEDSTMKAASVMYLLLREKGFHSVLQQNQR</sequence>
<dbReference type="InterPro" id="IPR001611">
    <property type="entry name" value="Leu-rich_rpt"/>
</dbReference>
<dbReference type="EMBL" id="HBFG01000439">
    <property type="protein sequence ID" value="CAD8728613.1"/>
    <property type="molecule type" value="Transcribed_RNA"/>
</dbReference>
<name>A0A7S0XKR4_9STRA</name>
<keyword evidence="1" id="KW-0343">GTPase activation</keyword>